<dbReference type="Proteomes" id="UP000594638">
    <property type="component" value="Unassembled WGS sequence"/>
</dbReference>
<dbReference type="InterPro" id="IPR053296">
    <property type="entry name" value="TSET_member_tstB"/>
</dbReference>
<dbReference type="Gramene" id="OE9A009134T1">
    <property type="protein sequence ID" value="OE9A009134C1"/>
    <property type="gene ID" value="OE9A009134"/>
</dbReference>
<proteinExistence type="predicted"/>
<organism evidence="1 2">
    <name type="scientific">Olea europaea subsp. europaea</name>
    <dbReference type="NCBI Taxonomy" id="158383"/>
    <lineage>
        <taxon>Eukaryota</taxon>
        <taxon>Viridiplantae</taxon>
        <taxon>Streptophyta</taxon>
        <taxon>Embryophyta</taxon>
        <taxon>Tracheophyta</taxon>
        <taxon>Spermatophyta</taxon>
        <taxon>Magnoliopsida</taxon>
        <taxon>eudicotyledons</taxon>
        <taxon>Gunneridae</taxon>
        <taxon>Pentapetalae</taxon>
        <taxon>asterids</taxon>
        <taxon>lamiids</taxon>
        <taxon>Lamiales</taxon>
        <taxon>Oleaceae</taxon>
        <taxon>Oleeae</taxon>
        <taxon>Olea</taxon>
    </lineage>
</organism>
<dbReference type="InterPro" id="IPR016024">
    <property type="entry name" value="ARM-type_fold"/>
</dbReference>
<dbReference type="EMBL" id="CACTIH010004419">
    <property type="protein sequence ID" value="CAA2990831.1"/>
    <property type="molecule type" value="Genomic_DNA"/>
</dbReference>
<protein>
    <submittedName>
        <fullName evidence="1">ATPase, V1 complex, subunit H</fullName>
    </submittedName>
</protein>
<evidence type="ECO:0000313" key="2">
    <source>
        <dbReference type="Proteomes" id="UP000594638"/>
    </source>
</evidence>
<dbReference type="PANTHER" id="PTHR48151:SF3">
    <property type="entry name" value="SH3 DOMAIN-CONTAINING PROTEIN"/>
    <property type="match status" value="1"/>
</dbReference>
<accession>A0A8S0SFN8</accession>
<name>A0A8S0SFN8_OLEEU</name>
<dbReference type="PANTHER" id="PTHR48151">
    <property type="entry name" value="SH3 DOMAIN-CONTAINING PROTEIN"/>
    <property type="match status" value="1"/>
</dbReference>
<gene>
    <name evidence="1" type="ORF">OLEA9_A009134</name>
</gene>
<sequence>MLKLDVGGVVSEGMLCIGVSIAAEVGEPQKRKKGIFGTKGGDKESIIRGNLQYAAISALRRLPLDPGNSAFLHRATQGLLFSDPVAVRHSLEILSELAMKDPYAVAMSLGALQDVLHLHDVLARVALARLCHTVSRARALDERPDIKSQFNSVLYQLLLDPSERVCFEAILCVLGKFDNSERTEERAAGWYRLTREILKLPEAPSVKDTESKKDKTSKTRRPQPLIKLVMRRLESSFRSFSRPVLHAAARVVQEMGKSRAAAFALGLQDIDEGTYVNTHSEDSYDPDINPTAQSEESLHGFEVKTPWTGGNLWGFAKKELLRFMLGVEVKDSQ</sequence>
<dbReference type="AlphaFoldDB" id="A0A8S0SFN8"/>
<evidence type="ECO:0000313" key="1">
    <source>
        <dbReference type="EMBL" id="CAA2990831.1"/>
    </source>
</evidence>
<dbReference type="OrthoDB" id="1282308at2759"/>
<comment type="caution">
    <text evidence="1">The sequence shown here is derived from an EMBL/GenBank/DDBJ whole genome shotgun (WGS) entry which is preliminary data.</text>
</comment>
<reference evidence="1 2" key="1">
    <citation type="submission" date="2019-12" db="EMBL/GenBank/DDBJ databases">
        <authorList>
            <person name="Alioto T."/>
            <person name="Alioto T."/>
            <person name="Gomez Garrido J."/>
        </authorList>
    </citation>
    <scope>NUCLEOTIDE SEQUENCE [LARGE SCALE GENOMIC DNA]</scope>
</reference>
<dbReference type="SUPFAM" id="SSF48371">
    <property type="entry name" value="ARM repeat"/>
    <property type="match status" value="1"/>
</dbReference>
<keyword evidence="2" id="KW-1185">Reference proteome</keyword>